<protein>
    <submittedName>
        <fullName evidence="1">880_t:CDS:1</fullName>
    </submittedName>
</protein>
<accession>A0A9N9BMB8</accession>
<proteinExistence type="predicted"/>
<dbReference type="AlphaFoldDB" id="A0A9N9BMB8"/>
<evidence type="ECO:0000313" key="1">
    <source>
        <dbReference type="EMBL" id="CAG8570967.1"/>
    </source>
</evidence>
<reference evidence="1" key="1">
    <citation type="submission" date="2021-06" db="EMBL/GenBank/DDBJ databases">
        <authorList>
            <person name="Kallberg Y."/>
            <person name="Tangrot J."/>
            <person name="Rosling A."/>
        </authorList>
    </citation>
    <scope>NUCLEOTIDE SEQUENCE</scope>
    <source>
        <strain evidence="1">MT106</strain>
    </source>
</reference>
<dbReference type="Proteomes" id="UP000789831">
    <property type="component" value="Unassembled WGS sequence"/>
</dbReference>
<sequence length="93" mass="10181">MGDLRRHRCPFVSCFPFLNGGDLRLEADTVLTIDLLDVAGERVHVASELQRAPTKFEVRTARHIGEAIDTVELSLPHDSGSFSLDVSSSSLDS</sequence>
<gene>
    <name evidence="1" type="ORF">AGERDE_LOCUS7635</name>
</gene>
<dbReference type="OrthoDB" id="5541786at2759"/>
<keyword evidence="2" id="KW-1185">Reference proteome</keyword>
<organism evidence="1 2">
    <name type="scientific">Ambispora gerdemannii</name>
    <dbReference type="NCBI Taxonomy" id="144530"/>
    <lineage>
        <taxon>Eukaryota</taxon>
        <taxon>Fungi</taxon>
        <taxon>Fungi incertae sedis</taxon>
        <taxon>Mucoromycota</taxon>
        <taxon>Glomeromycotina</taxon>
        <taxon>Glomeromycetes</taxon>
        <taxon>Archaeosporales</taxon>
        <taxon>Ambisporaceae</taxon>
        <taxon>Ambispora</taxon>
    </lineage>
</organism>
<comment type="caution">
    <text evidence="1">The sequence shown here is derived from an EMBL/GenBank/DDBJ whole genome shotgun (WGS) entry which is preliminary data.</text>
</comment>
<name>A0A9N9BMB8_9GLOM</name>
<dbReference type="EMBL" id="CAJVPL010001433">
    <property type="protein sequence ID" value="CAG8570967.1"/>
    <property type="molecule type" value="Genomic_DNA"/>
</dbReference>
<evidence type="ECO:0000313" key="2">
    <source>
        <dbReference type="Proteomes" id="UP000789831"/>
    </source>
</evidence>